<dbReference type="Proteomes" id="UP000295680">
    <property type="component" value="Unassembled WGS sequence"/>
</dbReference>
<comment type="caution">
    <text evidence="2">The sequence shown here is derived from an EMBL/GenBank/DDBJ whole genome shotgun (WGS) entry which is preliminary data.</text>
</comment>
<proteinExistence type="predicted"/>
<name>A0A4R2J6T0_9PSEU</name>
<feature type="domain" description="Beta-lactamase-related" evidence="1">
    <location>
        <begin position="11"/>
        <end position="319"/>
    </location>
</feature>
<organism evidence="2 3">
    <name type="scientific">Actinocrispum wychmicini</name>
    <dbReference type="NCBI Taxonomy" id="1213861"/>
    <lineage>
        <taxon>Bacteria</taxon>
        <taxon>Bacillati</taxon>
        <taxon>Actinomycetota</taxon>
        <taxon>Actinomycetes</taxon>
        <taxon>Pseudonocardiales</taxon>
        <taxon>Pseudonocardiaceae</taxon>
        <taxon>Actinocrispum</taxon>
    </lineage>
</organism>
<protein>
    <submittedName>
        <fullName evidence="2">CubicO group peptidase (Beta-lactamase class C family)</fullName>
    </submittedName>
</protein>
<evidence type="ECO:0000313" key="3">
    <source>
        <dbReference type="Proteomes" id="UP000295680"/>
    </source>
</evidence>
<dbReference type="InterPro" id="IPR012338">
    <property type="entry name" value="Beta-lactam/transpept-like"/>
</dbReference>
<reference evidence="2 3" key="1">
    <citation type="submission" date="2019-03" db="EMBL/GenBank/DDBJ databases">
        <title>Genomic Encyclopedia of Type Strains, Phase IV (KMG-IV): sequencing the most valuable type-strain genomes for metagenomic binning, comparative biology and taxonomic classification.</title>
        <authorList>
            <person name="Goeker M."/>
        </authorList>
    </citation>
    <scope>NUCLEOTIDE SEQUENCE [LARGE SCALE GENOMIC DNA]</scope>
    <source>
        <strain evidence="2 3">DSM 45934</strain>
    </source>
</reference>
<dbReference type="EMBL" id="SLWS01000009">
    <property type="protein sequence ID" value="TCO54194.1"/>
    <property type="molecule type" value="Genomic_DNA"/>
</dbReference>
<sequence length="452" mass="47909">MDVSRIFGGLRRLVDEYRIPGTQLAIFADGKLTAAEFGEEERGAGRALTLTSKFPVGSITKAFTATVAMVLVADGELDLDSPVVADVPELRGLPGHFQAGLTLRRLLSHTGGLPDDEVPAVTPRSYVLDCCHGLSEVQRPGAGFSYSSVGYVLVGYLIERVTGMTWWEAVDAVLLRPLGIPAAFVAGPRPAEPIVSGHSVNLVLDRTRAVEQTMTAAEAPAGGLAMSATDLVSFGRMHLGGGSSPTLPDPAGLAEMRAAVPEAEPFGLADGWGLGLALFRGEGGDWWGHDGNTEGTSSHLRIDPANATVVALTTNANTGFAMWRDLVADLREAGVDVGDYVATEDVRPSTALPIDCLGDYVNGDTNYSIIAGKDDTLRLVVDGEPFAELTLYDDLRFVMRELVTGVSVHVGRFLCEPGGGRVDRIQVGGRLAWRTDAHYPAWGPERSVSNGV</sequence>
<keyword evidence="3" id="KW-1185">Reference proteome</keyword>
<dbReference type="InterPro" id="IPR050491">
    <property type="entry name" value="AmpC-like"/>
</dbReference>
<dbReference type="PANTHER" id="PTHR46825:SF7">
    <property type="entry name" value="D-ALANYL-D-ALANINE CARBOXYPEPTIDASE"/>
    <property type="match status" value="1"/>
</dbReference>
<dbReference type="Pfam" id="PF00144">
    <property type="entry name" value="Beta-lactamase"/>
    <property type="match status" value="1"/>
</dbReference>
<evidence type="ECO:0000313" key="2">
    <source>
        <dbReference type="EMBL" id="TCO54194.1"/>
    </source>
</evidence>
<evidence type="ECO:0000259" key="1">
    <source>
        <dbReference type="Pfam" id="PF00144"/>
    </source>
</evidence>
<dbReference type="RefSeq" id="WP_132123186.1">
    <property type="nucleotide sequence ID" value="NZ_SLWS01000009.1"/>
</dbReference>
<dbReference type="InterPro" id="IPR001466">
    <property type="entry name" value="Beta-lactam-related"/>
</dbReference>
<dbReference type="AlphaFoldDB" id="A0A4R2J6T0"/>
<dbReference type="SUPFAM" id="SSF56601">
    <property type="entry name" value="beta-lactamase/transpeptidase-like"/>
    <property type="match status" value="1"/>
</dbReference>
<gene>
    <name evidence="2" type="ORF">EV192_109174</name>
</gene>
<accession>A0A4R2J6T0</accession>
<dbReference type="Gene3D" id="3.40.710.10">
    <property type="entry name" value="DD-peptidase/beta-lactamase superfamily"/>
    <property type="match status" value="1"/>
</dbReference>
<dbReference type="PANTHER" id="PTHR46825">
    <property type="entry name" value="D-ALANYL-D-ALANINE-CARBOXYPEPTIDASE/ENDOPEPTIDASE AMPH"/>
    <property type="match status" value="1"/>
</dbReference>
<dbReference type="OrthoDB" id="262125at2"/>